<evidence type="ECO:0000313" key="3">
    <source>
        <dbReference type="Proteomes" id="UP000027222"/>
    </source>
</evidence>
<feature type="region of interest" description="Disordered" evidence="1">
    <location>
        <begin position="373"/>
        <end position="399"/>
    </location>
</feature>
<dbReference type="EMBL" id="KL142379">
    <property type="protein sequence ID" value="KDR76210.1"/>
    <property type="molecule type" value="Genomic_DNA"/>
</dbReference>
<dbReference type="HOGENOM" id="CLU_655626_0_0_1"/>
<evidence type="ECO:0000313" key="2">
    <source>
        <dbReference type="EMBL" id="KDR76210.1"/>
    </source>
</evidence>
<name>A0A067SZ34_GALM3</name>
<reference evidence="3" key="1">
    <citation type="journal article" date="2014" name="Proc. Natl. Acad. Sci. U.S.A.">
        <title>Extensive sampling of basidiomycete genomes demonstrates inadequacy of the white-rot/brown-rot paradigm for wood decay fungi.</title>
        <authorList>
            <person name="Riley R."/>
            <person name="Salamov A.A."/>
            <person name="Brown D.W."/>
            <person name="Nagy L.G."/>
            <person name="Floudas D."/>
            <person name="Held B.W."/>
            <person name="Levasseur A."/>
            <person name="Lombard V."/>
            <person name="Morin E."/>
            <person name="Otillar R."/>
            <person name="Lindquist E.A."/>
            <person name="Sun H."/>
            <person name="LaButti K.M."/>
            <person name="Schmutz J."/>
            <person name="Jabbour D."/>
            <person name="Luo H."/>
            <person name="Baker S.E."/>
            <person name="Pisabarro A.G."/>
            <person name="Walton J.D."/>
            <person name="Blanchette R.A."/>
            <person name="Henrissat B."/>
            <person name="Martin F."/>
            <person name="Cullen D."/>
            <person name="Hibbett D.S."/>
            <person name="Grigoriev I.V."/>
        </authorList>
    </citation>
    <scope>NUCLEOTIDE SEQUENCE [LARGE SCALE GENOMIC DNA]</scope>
    <source>
        <strain evidence="3">CBS 339.88</strain>
    </source>
</reference>
<evidence type="ECO:0000256" key="1">
    <source>
        <dbReference type="SAM" id="MobiDB-lite"/>
    </source>
</evidence>
<gene>
    <name evidence="2" type="ORF">GALMADRAFT_156320</name>
</gene>
<accession>A0A067SZ34</accession>
<protein>
    <submittedName>
        <fullName evidence="2">Uncharacterized protein</fullName>
    </submittedName>
</protein>
<sequence>MLTRIQRCRCRPLEPLRRQYTTTPYDGTYKKLRAYPFVMNPETAKRALAKWSWMFSGRADKMLTSVLADFLPFDYHRPTRFSAVYFPAWIINAEVEAAEMTYENSRQKGNAIFRNTYVPGSDVPFLSAARLWPRELDTVEPEPFAEPLLTQHGEEVQCIPFTTSPFSILDIAASSKDSSWSITRDLQVSPSSLKTSLFSAYPVLLPLYLAQYKVESTETSQDSVTFLIQAHSDSGAIMTERLQDLDEGPGIAFKALNEFGLTTEFDLDSEVLNLSFLTQSRVRLDGVWLRPSSDTAHMIADWLDNRMGLHRNIEKLASIGQLESDDDPRIREMTSEEQNSLDQYFNVTTELTTLRRIYDAMANAQEHNTVVLTTSEGRSSKLERDDEATASLKPRLNELQQRREDLTPLWWREWEAASSSKPEPSSQQ</sequence>
<dbReference type="Proteomes" id="UP000027222">
    <property type="component" value="Unassembled WGS sequence"/>
</dbReference>
<organism evidence="2 3">
    <name type="scientific">Galerina marginata (strain CBS 339.88)</name>
    <dbReference type="NCBI Taxonomy" id="685588"/>
    <lineage>
        <taxon>Eukaryota</taxon>
        <taxon>Fungi</taxon>
        <taxon>Dikarya</taxon>
        <taxon>Basidiomycota</taxon>
        <taxon>Agaricomycotina</taxon>
        <taxon>Agaricomycetes</taxon>
        <taxon>Agaricomycetidae</taxon>
        <taxon>Agaricales</taxon>
        <taxon>Agaricineae</taxon>
        <taxon>Strophariaceae</taxon>
        <taxon>Galerina</taxon>
    </lineage>
</organism>
<keyword evidence="3" id="KW-1185">Reference proteome</keyword>
<dbReference type="AlphaFoldDB" id="A0A067SZ34"/>
<proteinExistence type="predicted"/>
<dbReference type="OrthoDB" id="2349883at2759"/>